<dbReference type="EMBL" id="JANFQO010000020">
    <property type="protein sequence ID" value="MCQ4166700.1"/>
    <property type="molecule type" value="Genomic_DNA"/>
</dbReference>
<proteinExistence type="predicted"/>
<sequence length="616" mass="67560">MVSVPVVAPVVAPLSACNDFVIKFANVNGSGSASANELFAKSILRMGVPVSPRNIFPSNIQGLPTWYEVRVNEQGWLGRRGGVDLMVAMNPQTWDADLKEIEPGGYLLYDSTKPLPRSKFRDDIQLLGVPLTDICAQNYTVARERQLFKNIMYIGALSVLLEIEPGVIETLLGEQYRGKEKLLDANRKAFHLGRDHVLQHMAHPLGLRVQRADNVGEKIFLDGNTAAALGCVYGGATVCAWYPITPSSSLAEAFQKYCMKYRVDPASGANRFAIVQAEDEIASIGMVVGAGWNGARAFTTTSGPGISLMNEFIGLAYFAEIPVTIIDVQRGGPSTGMPTRTQQSDVLACAYASHGDTKHVLLLPQDPTECFEFSAAALDLADRLQTPVFVLTDLDIGMNQRLCEPLQWDDARVYDRGKVMTAEELEAGRDFGRYKDVDGDGIPYRTYPGTHPSKGAYFTRGTSRDPYARYSERGPDYVYNMQRLLHKFDTARSLVPAPVLRAAARPTRHGAIFYGSTSPAMAEAMTLLERDGLLLDTLRLRAFPFPDSVREFIAAHDVVYVVEQNRDGQLRSLLINEFDLDPARVPAVLHYDGTPITARFIAGAIAERVGAAGSGR</sequence>
<dbReference type="Proteomes" id="UP001165498">
    <property type="component" value="Unassembled WGS sequence"/>
</dbReference>
<dbReference type="SUPFAM" id="SSF52518">
    <property type="entry name" value="Thiamin diphosphate-binding fold (THDP-binding)"/>
    <property type="match status" value="1"/>
</dbReference>
<dbReference type="InterPro" id="IPR050722">
    <property type="entry name" value="Pyruvate:ferred/Flavod_OxRd"/>
</dbReference>
<dbReference type="Gene3D" id="3.40.50.920">
    <property type="match status" value="1"/>
</dbReference>
<keyword evidence="5" id="KW-1185">Reference proteome</keyword>
<protein>
    <submittedName>
        <fullName evidence="4">2-oxoacid:acceptor oxidoreductase subunit alpha</fullName>
    </submittedName>
</protein>
<dbReference type="SUPFAM" id="SSF53323">
    <property type="entry name" value="Pyruvate-ferredoxin oxidoreductase, PFOR, domain III"/>
    <property type="match status" value="1"/>
</dbReference>
<name>A0ABT1QWP7_9GAMM</name>
<keyword evidence="1" id="KW-0560">Oxidoreductase</keyword>
<comment type="caution">
    <text evidence="4">The sequence shown here is derived from an EMBL/GenBank/DDBJ whole genome shotgun (WGS) entry which is preliminary data.</text>
</comment>
<evidence type="ECO:0000259" key="2">
    <source>
        <dbReference type="Pfam" id="PF01558"/>
    </source>
</evidence>
<reference evidence="4" key="1">
    <citation type="submission" date="2022-07" db="EMBL/GenBank/DDBJ databases">
        <title>Tahibacter sp., a new gammaproteobacterium isolated from the silt sample collected at pig farm.</title>
        <authorList>
            <person name="Chen H."/>
        </authorList>
    </citation>
    <scope>NUCLEOTIDE SEQUENCE</scope>
    <source>
        <strain evidence="4">P2K</strain>
    </source>
</reference>
<dbReference type="InterPro" id="IPR019752">
    <property type="entry name" value="Pyrv/ketoisovalerate_OxRed_cat"/>
</dbReference>
<dbReference type="NCBIfam" id="TIGR03710">
    <property type="entry name" value="OAFO_sf"/>
    <property type="match status" value="1"/>
</dbReference>
<evidence type="ECO:0000256" key="1">
    <source>
        <dbReference type="ARBA" id="ARBA00023002"/>
    </source>
</evidence>
<dbReference type="InterPro" id="IPR029061">
    <property type="entry name" value="THDP-binding"/>
</dbReference>
<accession>A0ABT1QWP7</accession>
<evidence type="ECO:0000259" key="3">
    <source>
        <dbReference type="Pfam" id="PF01855"/>
    </source>
</evidence>
<dbReference type="InterPro" id="IPR002869">
    <property type="entry name" value="Pyrv_flavodox_OxRed_cen"/>
</dbReference>
<dbReference type="PANTHER" id="PTHR32154:SF29">
    <property type="entry name" value="BLR6743 PROTEIN"/>
    <property type="match status" value="1"/>
</dbReference>
<dbReference type="InterPro" id="IPR002880">
    <property type="entry name" value="Pyrv_Fd/Flavodoxin_OxRdtase_N"/>
</dbReference>
<dbReference type="InterPro" id="IPR009014">
    <property type="entry name" value="Transketo_C/PFOR_II"/>
</dbReference>
<organism evidence="4 5">
    <name type="scientific">Tahibacter harae</name>
    <dbReference type="NCBI Taxonomy" id="2963937"/>
    <lineage>
        <taxon>Bacteria</taxon>
        <taxon>Pseudomonadati</taxon>
        <taxon>Pseudomonadota</taxon>
        <taxon>Gammaproteobacteria</taxon>
        <taxon>Lysobacterales</taxon>
        <taxon>Rhodanobacteraceae</taxon>
        <taxon>Tahibacter</taxon>
    </lineage>
</organism>
<dbReference type="Pfam" id="PF01558">
    <property type="entry name" value="POR"/>
    <property type="match status" value="1"/>
</dbReference>
<dbReference type="CDD" id="cd07034">
    <property type="entry name" value="TPP_PYR_PFOR_IOR-alpha_like"/>
    <property type="match status" value="1"/>
</dbReference>
<dbReference type="SUPFAM" id="SSF52922">
    <property type="entry name" value="TK C-terminal domain-like"/>
    <property type="match status" value="1"/>
</dbReference>
<gene>
    <name evidence="4" type="ORF">NM961_18455</name>
</gene>
<dbReference type="Pfam" id="PF01855">
    <property type="entry name" value="POR_N"/>
    <property type="match status" value="1"/>
</dbReference>
<dbReference type="Gene3D" id="3.40.50.970">
    <property type="match status" value="1"/>
</dbReference>
<dbReference type="RefSeq" id="WP_255915945.1">
    <property type="nucleotide sequence ID" value="NZ_JANFQO010000020.1"/>
</dbReference>
<dbReference type="Gene3D" id="3.40.920.10">
    <property type="entry name" value="Pyruvate-ferredoxin oxidoreductase, PFOR, domain III"/>
    <property type="match status" value="1"/>
</dbReference>
<dbReference type="PANTHER" id="PTHR32154">
    <property type="entry name" value="PYRUVATE-FLAVODOXIN OXIDOREDUCTASE-RELATED"/>
    <property type="match status" value="1"/>
</dbReference>
<feature type="domain" description="Pyruvate/ketoisovalerate oxidoreductase catalytic" evidence="2">
    <location>
        <begin position="29"/>
        <end position="194"/>
    </location>
</feature>
<dbReference type="InterPro" id="IPR022367">
    <property type="entry name" value="2-oxoacid/accept_OxRdtase_asu"/>
</dbReference>
<evidence type="ECO:0000313" key="4">
    <source>
        <dbReference type="EMBL" id="MCQ4166700.1"/>
    </source>
</evidence>
<feature type="domain" description="Pyruvate flavodoxin/ferredoxin oxidoreductase pyrimidine binding" evidence="3">
    <location>
        <begin position="231"/>
        <end position="397"/>
    </location>
</feature>
<evidence type="ECO:0000313" key="5">
    <source>
        <dbReference type="Proteomes" id="UP001165498"/>
    </source>
</evidence>